<dbReference type="OrthoDB" id="9957813at2"/>
<name>G0J453_CYCMS</name>
<dbReference type="Proteomes" id="UP000001635">
    <property type="component" value="Chromosome"/>
</dbReference>
<dbReference type="HOGENOM" id="CLU_2368169_0_0_10"/>
<reference evidence="2" key="1">
    <citation type="submission" date="2011-07" db="EMBL/GenBank/DDBJ databases">
        <title>The complete genome of Cyclobacterium marinum DSM 745.</title>
        <authorList>
            <person name="Lucas S."/>
            <person name="Han J."/>
            <person name="Lapidus A."/>
            <person name="Bruce D."/>
            <person name="Goodwin L."/>
            <person name="Pitluck S."/>
            <person name="Peters L."/>
            <person name="Kyrpides N."/>
            <person name="Mavromatis K."/>
            <person name="Ivanova N."/>
            <person name="Ovchinnikova G."/>
            <person name="Chertkov O."/>
            <person name="Detter J.C."/>
            <person name="Tapia R."/>
            <person name="Han C."/>
            <person name="Land M."/>
            <person name="Hauser L."/>
            <person name="Markowitz V."/>
            <person name="Cheng J.-F."/>
            <person name="Hugenholtz P."/>
            <person name="Woyke T."/>
            <person name="Wu D."/>
            <person name="Tindall B."/>
            <person name="Schuetze A."/>
            <person name="Brambilla E."/>
            <person name="Klenk H.-P."/>
            <person name="Eisen J.A."/>
        </authorList>
    </citation>
    <scope>NUCLEOTIDE SEQUENCE [LARGE SCALE GENOMIC DNA]</scope>
    <source>
        <strain evidence="2">ATCC 25205 / DSM 745 / LMG 13164 / NCIMB 1802</strain>
    </source>
</reference>
<dbReference type="RefSeq" id="WP_014021009.1">
    <property type="nucleotide sequence ID" value="NC_015914.1"/>
</dbReference>
<gene>
    <name evidence="1" type="ordered locus">Cycma_2990</name>
</gene>
<accession>G0J453</accession>
<keyword evidence="2" id="KW-1185">Reference proteome</keyword>
<dbReference type="AlphaFoldDB" id="G0J453"/>
<proteinExistence type="predicted"/>
<dbReference type="KEGG" id="cmr:Cycma_2990"/>
<evidence type="ECO:0000313" key="1">
    <source>
        <dbReference type="EMBL" id="AEL26719.1"/>
    </source>
</evidence>
<dbReference type="EMBL" id="CP002955">
    <property type="protein sequence ID" value="AEL26719.1"/>
    <property type="molecule type" value="Genomic_DNA"/>
</dbReference>
<organism evidence="1 2">
    <name type="scientific">Cyclobacterium marinum (strain ATCC 25205 / DSM 745 / LMG 13164 / NCIMB 1802)</name>
    <name type="common">Flectobacillus marinus</name>
    <dbReference type="NCBI Taxonomy" id="880070"/>
    <lineage>
        <taxon>Bacteria</taxon>
        <taxon>Pseudomonadati</taxon>
        <taxon>Bacteroidota</taxon>
        <taxon>Cytophagia</taxon>
        <taxon>Cytophagales</taxon>
        <taxon>Cyclobacteriaceae</taxon>
        <taxon>Cyclobacterium</taxon>
    </lineage>
</organism>
<evidence type="ECO:0000313" key="2">
    <source>
        <dbReference type="Proteomes" id="UP000001635"/>
    </source>
</evidence>
<protein>
    <submittedName>
        <fullName evidence="1">Uncharacterized protein</fullName>
    </submittedName>
</protein>
<sequence length="95" mass="9882">MTFTLNIQTSLNGEWELVNAGFARNGSDGSGGHGGSGGSGGDGWLWEPHRVECTATNTITYTGIDGVEVTYTETFPGTKRSCTDGNSLCLSTLCG</sequence>